<reference evidence="2 3" key="1">
    <citation type="submission" date="2020-08" db="EMBL/GenBank/DDBJ databases">
        <title>Genomic Encyclopedia of Type Strains, Phase III (KMG-III): the genomes of soil and plant-associated and newly described type strains.</title>
        <authorList>
            <person name="Whitman W."/>
        </authorList>
    </citation>
    <scope>NUCLEOTIDE SEQUENCE [LARGE SCALE GENOMIC DNA]</scope>
    <source>
        <strain evidence="2 3">CECT 8075</strain>
    </source>
</reference>
<keyword evidence="1" id="KW-0472">Membrane</keyword>
<name>A0A7W5E707_9BACT</name>
<dbReference type="AlphaFoldDB" id="A0A7W5E707"/>
<protein>
    <recommendedName>
        <fullName evidence="4">Leucine Rich repeats (2 copies)</fullName>
    </recommendedName>
</protein>
<dbReference type="Proteomes" id="UP000536179">
    <property type="component" value="Unassembled WGS sequence"/>
</dbReference>
<dbReference type="Gene3D" id="3.80.10.10">
    <property type="entry name" value="Ribonuclease Inhibitor"/>
    <property type="match status" value="1"/>
</dbReference>
<gene>
    <name evidence="2" type="ORF">FHS27_006596</name>
</gene>
<evidence type="ECO:0000256" key="1">
    <source>
        <dbReference type="SAM" id="Phobius"/>
    </source>
</evidence>
<evidence type="ECO:0000313" key="2">
    <source>
        <dbReference type="EMBL" id="MBB3210748.1"/>
    </source>
</evidence>
<dbReference type="RefSeq" id="WP_184310259.1">
    <property type="nucleotide sequence ID" value="NZ_JACHXU010000065.1"/>
</dbReference>
<evidence type="ECO:0008006" key="4">
    <source>
        <dbReference type="Google" id="ProtNLM"/>
    </source>
</evidence>
<feature type="transmembrane region" description="Helical" evidence="1">
    <location>
        <begin position="12"/>
        <end position="34"/>
    </location>
</feature>
<keyword evidence="1" id="KW-1133">Transmembrane helix</keyword>
<evidence type="ECO:0000313" key="3">
    <source>
        <dbReference type="Proteomes" id="UP000536179"/>
    </source>
</evidence>
<comment type="caution">
    <text evidence="2">The sequence shown here is derived from an EMBL/GenBank/DDBJ whole genome shotgun (WGS) entry which is preliminary data.</text>
</comment>
<proteinExistence type="predicted"/>
<accession>A0A7W5E707</accession>
<dbReference type="EMBL" id="JACHXU010000065">
    <property type="protein sequence ID" value="MBB3210748.1"/>
    <property type="molecule type" value="Genomic_DNA"/>
</dbReference>
<dbReference type="InterPro" id="IPR032675">
    <property type="entry name" value="LRR_dom_sf"/>
</dbReference>
<keyword evidence="3" id="KW-1185">Reference proteome</keyword>
<keyword evidence="1" id="KW-0812">Transmembrane</keyword>
<organism evidence="2 3">
    <name type="scientific">Aporhodopirellula rubra</name>
    <dbReference type="NCBI Taxonomy" id="980271"/>
    <lineage>
        <taxon>Bacteria</taxon>
        <taxon>Pseudomonadati</taxon>
        <taxon>Planctomycetota</taxon>
        <taxon>Planctomycetia</taxon>
        <taxon>Pirellulales</taxon>
        <taxon>Pirellulaceae</taxon>
        <taxon>Aporhodopirellula</taxon>
    </lineage>
</organism>
<sequence length="210" mass="23766">MSSTGVSRWQFSIRAILLVMAALGASFSVALIQFRRVQKQSFVKKSVRPIIDKHVSSVGYVNGRIVWLRANDIDPHHPNEFDQWIVPITMNVYINSGDFGPYAAFDNHALRKFATEHPHVRALDLRHSSVTDAGLRHLAKLKQLEWLWLDDSQSTDSGLSYLYGLDALQTIVLELNATDIELVRVLRETLVDCRIIDNSDLEHITSSLSN</sequence>
<dbReference type="SUPFAM" id="SSF52047">
    <property type="entry name" value="RNI-like"/>
    <property type="match status" value="1"/>
</dbReference>